<feature type="domain" description="Alginate export" evidence="2">
    <location>
        <begin position="45"/>
        <end position="169"/>
    </location>
</feature>
<keyword evidence="1" id="KW-0732">Signal</keyword>
<organism evidence="3 4">
    <name type="scientific">Hyphococcus aureus</name>
    <dbReference type="NCBI Taxonomy" id="2666033"/>
    <lineage>
        <taxon>Bacteria</taxon>
        <taxon>Pseudomonadati</taxon>
        <taxon>Pseudomonadota</taxon>
        <taxon>Alphaproteobacteria</taxon>
        <taxon>Parvularculales</taxon>
        <taxon>Parvularculaceae</taxon>
        <taxon>Hyphococcus</taxon>
    </lineage>
</organism>
<comment type="caution">
    <text evidence="3">The sequence shown here is derived from an EMBL/GenBank/DDBJ whole genome shotgun (WGS) entry which is preliminary data.</text>
</comment>
<evidence type="ECO:0000313" key="4">
    <source>
        <dbReference type="Proteomes" id="UP001596116"/>
    </source>
</evidence>
<evidence type="ECO:0000259" key="2">
    <source>
        <dbReference type="Pfam" id="PF13372"/>
    </source>
</evidence>
<evidence type="ECO:0000313" key="3">
    <source>
        <dbReference type="EMBL" id="MFC6037626.1"/>
    </source>
</evidence>
<dbReference type="Gene3D" id="2.40.160.10">
    <property type="entry name" value="Porin"/>
    <property type="match status" value="1"/>
</dbReference>
<dbReference type="RefSeq" id="WP_379880985.1">
    <property type="nucleotide sequence ID" value="NZ_JBHPON010000003.1"/>
</dbReference>
<feature type="chain" id="PRO_5045771457" evidence="1">
    <location>
        <begin position="23"/>
        <end position="415"/>
    </location>
</feature>
<dbReference type="Proteomes" id="UP001596116">
    <property type="component" value="Unassembled WGS sequence"/>
</dbReference>
<sequence length="415" mass="45455">MSVREAVLCLVLSASVASPVLAEDEAPQAEQSPIIAAIKDGKLLLDVRYRFEFKTQDGFSEDAYANTIRTRLGFETAEIYNFKFLVEFENVAALGDDHFNSTTNGRVQFPVIADPDATELNRAQVTFTGLKKTPVTIGRQRFNLNNHRFVGAVDFRQNQQTFDAARLSSTLIGNMTVDYLYISRVHRVFGDDHPAGEFDSDSHVISVAYDAGVLGTFNGYGLLLDLEEAPGLSSATWGLRYQNSVALDEEAGIKIGVVGEYASQKDYAANPIDYREDYIHGEVSLSVAPFMAQLGYESLGGDGVAGFSTPLATLHKFQGFADVFLTTPAAGLEDLYGTISFGWNGLLKTDSMRLFATYHEFESGLGDTDFGAEFDVGLAVAFRKHWSAEVKGAVYDGAGAFADRSLIWASLRFQY</sequence>
<dbReference type="InterPro" id="IPR023614">
    <property type="entry name" value="Porin_dom_sf"/>
</dbReference>
<dbReference type="Pfam" id="PF13372">
    <property type="entry name" value="Alginate_exp"/>
    <property type="match status" value="1"/>
</dbReference>
<accession>A0ABW1L3B3</accession>
<proteinExistence type="predicted"/>
<protein>
    <submittedName>
        <fullName evidence="3">Alginate export family protein</fullName>
    </submittedName>
</protein>
<evidence type="ECO:0000256" key="1">
    <source>
        <dbReference type="SAM" id="SignalP"/>
    </source>
</evidence>
<reference evidence="3 4" key="1">
    <citation type="submission" date="2024-09" db="EMBL/GenBank/DDBJ databases">
        <authorList>
            <person name="Zhang Z.-H."/>
        </authorList>
    </citation>
    <scope>NUCLEOTIDE SEQUENCE [LARGE SCALE GENOMIC DNA]</scope>
    <source>
        <strain evidence="3 4">HHTR114</strain>
    </source>
</reference>
<dbReference type="InterPro" id="IPR025388">
    <property type="entry name" value="Alginate_export_dom"/>
</dbReference>
<gene>
    <name evidence="3" type="ORF">ACFMB1_18880</name>
</gene>
<dbReference type="EMBL" id="JBHPON010000003">
    <property type="protein sequence ID" value="MFC6037626.1"/>
    <property type="molecule type" value="Genomic_DNA"/>
</dbReference>
<keyword evidence="4" id="KW-1185">Reference proteome</keyword>
<name>A0ABW1L3B3_9PROT</name>
<feature type="signal peptide" evidence="1">
    <location>
        <begin position="1"/>
        <end position="22"/>
    </location>
</feature>